<evidence type="ECO:0000256" key="7">
    <source>
        <dbReference type="ARBA" id="ARBA00022729"/>
    </source>
</evidence>
<feature type="domain" description="Cytochrome c" evidence="15">
    <location>
        <begin position="68"/>
        <end position="171"/>
    </location>
</feature>
<keyword evidence="6 13" id="KW-0479">Metal-binding</keyword>
<dbReference type="PANTHER" id="PTHR35008">
    <property type="entry name" value="BLL4482 PROTEIN-RELATED"/>
    <property type="match status" value="1"/>
</dbReference>
<feature type="binding site" description="covalent" evidence="12">
    <location>
        <position position="82"/>
    </location>
    <ligand>
        <name>heme c</name>
        <dbReference type="ChEBI" id="CHEBI:61717"/>
        <label>1</label>
    </ligand>
</feature>
<feature type="chain" id="PRO_5036729689" evidence="14">
    <location>
        <begin position="31"/>
        <end position="469"/>
    </location>
</feature>
<feature type="domain" description="Cytochrome c" evidence="15">
    <location>
        <begin position="215"/>
        <end position="329"/>
    </location>
</feature>
<feature type="binding site" description="covalent" evidence="12">
    <location>
        <position position="364"/>
    </location>
    <ligand>
        <name>heme c</name>
        <dbReference type="ChEBI" id="CHEBI:61717"/>
        <label>3</label>
    </ligand>
</feature>
<feature type="signal peptide" evidence="14">
    <location>
        <begin position="1"/>
        <end position="30"/>
    </location>
</feature>
<keyword evidence="7 14" id="KW-0732">Signal</keyword>
<organism evidence="16 17">
    <name type="scientific">Acetobacter garciniae</name>
    <dbReference type="NCBI Taxonomy" id="2817435"/>
    <lineage>
        <taxon>Bacteria</taxon>
        <taxon>Pseudomonadati</taxon>
        <taxon>Pseudomonadota</taxon>
        <taxon>Alphaproteobacteria</taxon>
        <taxon>Acetobacterales</taxon>
        <taxon>Acetobacteraceae</taxon>
        <taxon>Acetobacter</taxon>
    </lineage>
</organism>
<dbReference type="RefSeq" id="WP_207846118.1">
    <property type="nucleotide sequence ID" value="NZ_JAFVMH010000004.1"/>
</dbReference>
<evidence type="ECO:0000256" key="14">
    <source>
        <dbReference type="SAM" id="SignalP"/>
    </source>
</evidence>
<dbReference type="AlphaFoldDB" id="A0A939HNE1"/>
<feature type="binding site" description="axial binding residue" evidence="13">
    <location>
        <position position="86"/>
    </location>
    <ligand>
        <name>heme c</name>
        <dbReference type="ChEBI" id="CHEBI:61717"/>
        <label>1</label>
    </ligand>
    <ligandPart>
        <name>Fe</name>
        <dbReference type="ChEBI" id="CHEBI:18248"/>
    </ligandPart>
</feature>
<dbReference type="EMBL" id="JAFVMH010000004">
    <property type="protein sequence ID" value="MBO1325461.1"/>
    <property type="molecule type" value="Genomic_DNA"/>
</dbReference>
<dbReference type="Proteomes" id="UP000664073">
    <property type="component" value="Unassembled WGS sequence"/>
</dbReference>
<comment type="caution">
    <text evidence="16">The sequence shown here is derived from an EMBL/GenBank/DDBJ whole genome shotgun (WGS) entry which is preliminary data.</text>
</comment>
<dbReference type="InterPro" id="IPR051459">
    <property type="entry name" value="Cytochrome_c-type_DH"/>
</dbReference>
<dbReference type="GO" id="GO:0005506">
    <property type="term" value="F:iron ion binding"/>
    <property type="evidence" value="ECO:0007669"/>
    <property type="project" value="InterPro"/>
</dbReference>
<dbReference type="GO" id="GO:0005886">
    <property type="term" value="C:plasma membrane"/>
    <property type="evidence" value="ECO:0007669"/>
    <property type="project" value="UniProtKB-SubCell"/>
</dbReference>
<dbReference type="PANTHER" id="PTHR35008:SF8">
    <property type="entry name" value="ALCOHOL DEHYDROGENASE CYTOCHROME C SUBUNIT"/>
    <property type="match status" value="1"/>
</dbReference>
<evidence type="ECO:0000256" key="1">
    <source>
        <dbReference type="ARBA" id="ARBA00004236"/>
    </source>
</evidence>
<evidence type="ECO:0000256" key="6">
    <source>
        <dbReference type="ARBA" id="ARBA00022723"/>
    </source>
</evidence>
<keyword evidence="10 13" id="KW-0408">Iron</keyword>
<keyword evidence="8" id="KW-0677">Repeat</keyword>
<feature type="binding site" description="axial binding residue" evidence="13">
    <location>
        <position position="368"/>
    </location>
    <ligand>
        <name>heme c</name>
        <dbReference type="ChEBI" id="CHEBI:61717"/>
        <label>3</label>
    </ligand>
    <ligandPart>
        <name>Fe</name>
        <dbReference type="ChEBI" id="CHEBI:18248"/>
    </ligandPart>
</feature>
<dbReference type="GO" id="GO:0009055">
    <property type="term" value="F:electron transfer activity"/>
    <property type="evidence" value="ECO:0007669"/>
    <property type="project" value="InterPro"/>
</dbReference>
<keyword evidence="17" id="KW-1185">Reference proteome</keyword>
<evidence type="ECO:0000256" key="5">
    <source>
        <dbReference type="ARBA" id="ARBA00022660"/>
    </source>
</evidence>
<feature type="binding site" description="covalent" evidence="12">
    <location>
        <position position="367"/>
    </location>
    <ligand>
        <name>heme c</name>
        <dbReference type="ChEBI" id="CHEBI:61717"/>
        <label>3</label>
    </ligand>
</feature>
<keyword evidence="5" id="KW-0679">Respiratory chain</keyword>
<comment type="cofactor">
    <cofactor evidence="12">
        <name>heme c</name>
        <dbReference type="ChEBI" id="CHEBI:61717"/>
    </cofactor>
    <text evidence="12">Binds 3 heme c groups covalently per subunit.</text>
</comment>
<proteinExistence type="predicted"/>
<gene>
    <name evidence="16" type="ORF">J2D77_09900</name>
</gene>
<name>A0A939HNE1_9PROT</name>
<dbReference type="PROSITE" id="PS51007">
    <property type="entry name" value="CYTC"/>
    <property type="match status" value="3"/>
</dbReference>
<evidence type="ECO:0000256" key="13">
    <source>
        <dbReference type="PIRSR" id="PIRSR000018-51"/>
    </source>
</evidence>
<dbReference type="InterPro" id="IPR009056">
    <property type="entry name" value="Cyt_c-like_dom"/>
</dbReference>
<feature type="binding site" description="covalent" evidence="12">
    <location>
        <position position="233"/>
    </location>
    <ligand>
        <name>heme c</name>
        <dbReference type="ChEBI" id="CHEBI:61717"/>
        <label>2</label>
    </ligand>
</feature>
<evidence type="ECO:0000256" key="9">
    <source>
        <dbReference type="ARBA" id="ARBA00022982"/>
    </source>
</evidence>
<keyword evidence="3" id="KW-1003">Cell membrane</keyword>
<evidence type="ECO:0000256" key="11">
    <source>
        <dbReference type="ARBA" id="ARBA00023136"/>
    </source>
</evidence>
<dbReference type="Gene3D" id="1.10.760.10">
    <property type="entry name" value="Cytochrome c-like domain"/>
    <property type="match status" value="3"/>
</dbReference>
<dbReference type="SUPFAM" id="SSF46626">
    <property type="entry name" value="Cytochrome c"/>
    <property type="match status" value="3"/>
</dbReference>
<comment type="subcellular location">
    <subcellularLocation>
        <location evidence="1">Cell membrane</location>
    </subcellularLocation>
</comment>
<evidence type="ECO:0000259" key="15">
    <source>
        <dbReference type="PROSITE" id="PS51007"/>
    </source>
</evidence>
<evidence type="ECO:0000313" key="16">
    <source>
        <dbReference type="EMBL" id="MBO1325461.1"/>
    </source>
</evidence>
<evidence type="ECO:0000256" key="4">
    <source>
        <dbReference type="ARBA" id="ARBA00022617"/>
    </source>
</evidence>
<protein>
    <submittedName>
        <fullName evidence="16">Cytochrome c</fullName>
    </submittedName>
</protein>
<dbReference type="GO" id="GO:0016614">
    <property type="term" value="F:oxidoreductase activity, acting on CH-OH group of donors"/>
    <property type="evidence" value="ECO:0007669"/>
    <property type="project" value="InterPro"/>
</dbReference>
<evidence type="ECO:0000256" key="8">
    <source>
        <dbReference type="ARBA" id="ARBA00022737"/>
    </source>
</evidence>
<sequence length="469" mass="49027">MKAIVKPTTLLGGAALCLSLGLALQGQASAQGAAPAIPNTAAPATAPAATGAAAPAAPAAPAGSAEARLLERGAYVAILGDCAACHTAPGGAPFAGGLPIVSAIGTIYSSNITPDRTHGIGAYSYEDFERAVRRGIRKDGTTLYPAMPYPSYAHVTDDDLHALYAYLQHSIKPAPTPGREADIRWPLSMRWPLAIWRWIFAPEVQVAPPHPSGDAVADRGAYLVQGLGHCGTCHTPRGLALQEKALSPRDGEWYLAGGVVGTNVANNLRGDAVTGLGNWSEDDIVQFLKTGRNVHEAAFGEMSDVVTASTQFMNDADLRAIAHYLKTLPPSPHDRPFTYDPQVAQELDAGKVTRPGALDYLNNCAACHLASGKGYDGTFPALAGNPVVNAPDARSVVNIILSGDTVPATATAPTHFTMPSFAHRLSDQDVANIVTFIRSSWGNHAPGIDAATVAKIRSTIIRPGDYKSP</sequence>
<dbReference type="PIRSF" id="PIRSF000018">
    <property type="entry name" value="Mb_ADH_cyt_c"/>
    <property type="match status" value="1"/>
</dbReference>
<dbReference type="InterPro" id="IPR014353">
    <property type="entry name" value="Membr-bd_ADH_cyt_c"/>
</dbReference>
<evidence type="ECO:0000256" key="2">
    <source>
        <dbReference type="ARBA" id="ARBA00022448"/>
    </source>
</evidence>
<feature type="binding site" description="covalent" evidence="12">
    <location>
        <position position="230"/>
    </location>
    <ligand>
        <name>heme c</name>
        <dbReference type="ChEBI" id="CHEBI:61717"/>
        <label>2</label>
    </ligand>
</feature>
<feature type="binding site" description="axial binding residue" evidence="13">
    <location>
        <position position="234"/>
    </location>
    <ligand>
        <name>heme c</name>
        <dbReference type="ChEBI" id="CHEBI:61717"/>
        <label>2</label>
    </ligand>
    <ligandPart>
        <name>Fe</name>
        <dbReference type="ChEBI" id="CHEBI:18248"/>
    </ligandPart>
</feature>
<evidence type="ECO:0000256" key="3">
    <source>
        <dbReference type="ARBA" id="ARBA00022475"/>
    </source>
</evidence>
<keyword evidence="4 12" id="KW-0349">Heme</keyword>
<evidence type="ECO:0000256" key="12">
    <source>
        <dbReference type="PIRSR" id="PIRSR000018-50"/>
    </source>
</evidence>
<feature type="binding site" description="covalent" evidence="12">
    <location>
        <position position="85"/>
    </location>
    <ligand>
        <name>heme c</name>
        <dbReference type="ChEBI" id="CHEBI:61717"/>
        <label>1</label>
    </ligand>
</feature>
<dbReference type="InterPro" id="IPR008168">
    <property type="entry name" value="Cyt_C_IC"/>
</dbReference>
<accession>A0A939HNE1</accession>
<dbReference type="InterPro" id="IPR036909">
    <property type="entry name" value="Cyt_c-like_dom_sf"/>
</dbReference>
<dbReference type="GO" id="GO:0020037">
    <property type="term" value="F:heme binding"/>
    <property type="evidence" value="ECO:0007669"/>
    <property type="project" value="InterPro"/>
</dbReference>
<dbReference type="PRINTS" id="PR00605">
    <property type="entry name" value="CYTCHROMECIC"/>
</dbReference>
<dbReference type="Pfam" id="PF00034">
    <property type="entry name" value="Cytochrom_C"/>
    <property type="match status" value="3"/>
</dbReference>
<feature type="domain" description="Cytochrome c" evidence="15">
    <location>
        <begin position="345"/>
        <end position="441"/>
    </location>
</feature>
<reference evidence="16" key="1">
    <citation type="submission" date="2021-03" db="EMBL/GenBank/DDBJ databases">
        <title>The complete genome sequence of Acetobacter sp. TBRC 12339.</title>
        <authorList>
            <person name="Charoenyingcharoen P."/>
            <person name="Yukphan P."/>
        </authorList>
    </citation>
    <scope>NUCLEOTIDE SEQUENCE</scope>
    <source>
        <strain evidence="16">TBRC 12339</strain>
    </source>
</reference>
<keyword evidence="11" id="KW-0472">Membrane</keyword>
<evidence type="ECO:0000256" key="10">
    <source>
        <dbReference type="ARBA" id="ARBA00023004"/>
    </source>
</evidence>
<keyword evidence="9" id="KW-0249">Electron transport</keyword>
<keyword evidence="2" id="KW-0813">Transport</keyword>
<evidence type="ECO:0000313" key="17">
    <source>
        <dbReference type="Proteomes" id="UP000664073"/>
    </source>
</evidence>